<evidence type="ECO:0000256" key="2">
    <source>
        <dbReference type="ARBA" id="ARBA00007520"/>
    </source>
</evidence>
<dbReference type="Proteomes" id="UP001322138">
    <property type="component" value="Unassembled WGS sequence"/>
</dbReference>
<feature type="compositionally biased region" description="Polar residues" evidence="6">
    <location>
        <begin position="28"/>
        <end position="45"/>
    </location>
</feature>
<dbReference type="CDD" id="cd17502">
    <property type="entry name" value="MFS_Azr1_MDR_like"/>
    <property type="match status" value="1"/>
</dbReference>
<feature type="transmembrane region" description="Helical" evidence="7">
    <location>
        <begin position="65"/>
        <end position="87"/>
    </location>
</feature>
<feature type="domain" description="Major facilitator superfamily (MFS) profile" evidence="8">
    <location>
        <begin position="74"/>
        <end position="573"/>
    </location>
</feature>
<evidence type="ECO:0000259" key="8">
    <source>
        <dbReference type="PROSITE" id="PS50850"/>
    </source>
</evidence>
<evidence type="ECO:0000313" key="9">
    <source>
        <dbReference type="EMBL" id="KAK4642914.1"/>
    </source>
</evidence>
<keyword evidence="3 7" id="KW-0812">Transmembrane</keyword>
<keyword evidence="4 7" id="KW-1133">Transmembrane helix</keyword>
<feature type="transmembrane region" description="Helical" evidence="7">
    <location>
        <begin position="234"/>
        <end position="256"/>
    </location>
</feature>
<proteinExistence type="inferred from homology"/>
<keyword evidence="5 7" id="KW-0472">Membrane</keyword>
<dbReference type="Gene3D" id="1.20.1720.10">
    <property type="entry name" value="Multidrug resistance protein D"/>
    <property type="match status" value="1"/>
</dbReference>
<protein>
    <recommendedName>
        <fullName evidence="8">Major facilitator superfamily (MFS) profile domain-containing protein</fullName>
    </recommendedName>
</protein>
<comment type="caution">
    <text evidence="9">The sequence shown here is derived from an EMBL/GenBank/DDBJ whole genome shotgun (WGS) entry which is preliminary data.</text>
</comment>
<feature type="transmembrane region" description="Helical" evidence="7">
    <location>
        <begin position="174"/>
        <end position="195"/>
    </location>
</feature>
<evidence type="ECO:0000256" key="5">
    <source>
        <dbReference type="ARBA" id="ARBA00023136"/>
    </source>
</evidence>
<evidence type="ECO:0000313" key="10">
    <source>
        <dbReference type="Proteomes" id="UP001322138"/>
    </source>
</evidence>
<feature type="transmembrane region" description="Helical" evidence="7">
    <location>
        <begin position="404"/>
        <end position="429"/>
    </location>
</feature>
<dbReference type="RefSeq" id="XP_062731890.1">
    <property type="nucleotide sequence ID" value="XM_062878452.1"/>
</dbReference>
<dbReference type="PANTHER" id="PTHR23501">
    <property type="entry name" value="MAJOR FACILITATOR SUPERFAMILY"/>
    <property type="match status" value="1"/>
</dbReference>
<dbReference type="Gene3D" id="1.20.1250.20">
    <property type="entry name" value="MFS general substrate transporter like domains"/>
    <property type="match status" value="1"/>
</dbReference>
<evidence type="ECO:0000256" key="4">
    <source>
        <dbReference type="ARBA" id="ARBA00022989"/>
    </source>
</evidence>
<dbReference type="SUPFAM" id="SSF103473">
    <property type="entry name" value="MFS general substrate transporter"/>
    <property type="match status" value="2"/>
</dbReference>
<feature type="transmembrane region" description="Helical" evidence="7">
    <location>
        <begin position="277"/>
        <end position="299"/>
    </location>
</feature>
<feature type="transmembrane region" description="Helical" evidence="7">
    <location>
        <begin position="550"/>
        <end position="568"/>
    </location>
</feature>
<feature type="transmembrane region" description="Helical" evidence="7">
    <location>
        <begin position="476"/>
        <end position="499"/>
    </location>
</feature>
<dbReference type="PANTHER" id="PTHR23501:SF193">
    <property type="entry name" value="MULTIDRUG TRANSPORTER, PUTATIVE (AFU_ORTHOLOGUE AFUA_8G00940)-RELATED"/>
    <property type="match status" value="1"/>
</dbReference>
<dbReference type="InterPro" id="IPR036259">
    <property type="entry name" value="MFS_trans_sf"/>
</dbReference>
<evidence type="ECO:0000256" key="6">
    <source>
        <dbReference type="SAM" id="MobiDB-lite"/>
    </source>
</evidence>
<evidence type="ECO:0000256" key="3">
    <source>
        <dbReference type="ARBA" id="ARBA00022692"/>
    </source>
</evidence>
<reference evidence="9 10" key="1">
    <citation type="journal article" date="2023" name="bioRxiv">
        <title>High-quality genome assemblies of four members of thePodospora anserinaspecies complex.</title>
        <authorList>
            <person name="Ament-Velasquez S.L."/>
            <person name="Vogan A.A."/>
            <person name="Wallerman O."/>
            <person name="Hartmann F."/>
            <person name="Gautier V."/>
            <person name="Silar P."/>
            <person name="Giraud T."/>
            <person name="Johannesson H."/>
        </authorList>
    </citation>
    <scope>NUCLEOTIDE SEQUENCE [LARGE SCALE GENOMIC DNA]</scope>
    <source>
        <strain evidence="9 10">CBS 112042</strain>
    </source>
</reference>
<feature type="transmembrane region" description="Helical" evidence="7">
    <location>
        <begin position="348"/>
        <end position="373"/>
    </location>
</feature>
<evidence type="ECO:0000256" key="7">
    <source>
        <dbReference type="SAM" id="Phobius"/>
    </source>
</evidence>
<comment type="similarity">
    <text evidence="2">Belongs to the major facilitator superfamily. TCR/Tet family.</text>
</comment>
<feature type="transmembrane region" description="Helical" evidence="7">
    <location>
        <begin position="441"/>
        <end position="464"/>
    </location>
</feature>
<dbReference type="GeneID" id="87897934"/>
<gene>
    <name evidence="9" type="ORF">QC761_401570</name>
</gene>
<keyword evidence="10" id="KW-1185">Reference proteome</keyword>
<feature type="region of interest" description="Disordered" evidence="6">
    <location>
        <begin position="1"/>
        <end position="57"/>
    </location>
</feature>
<dbReference type="PROSITE" id="PS50850">
    <property type="entry name" value="MFS"/>
    <property type="match status" value="1"/>
</dbReference>
<feature type="transmembrane region" description="Helical" evidence="7">
    <location>
        <begin position="311"/>
        <end position="328"/>
    </location>
</feature>
<dbReference type="Pfam" id="PF07690">
    <property type="entry name" value="MFS_1"/>
    <property type="match status" value="1"/>
</dbReference>
<evidence type="ECO:0000256" key="1">
    <source>
        <dbReference type="ARBA" id="ARBA00004141"/>
    </source>
</evidence>
<feature type="region of interest" description="Disordered" evidence="6">
    <location>
        <begin position="575"/>
        <end position="604"/>
    </location>
</feature>
<accession>A0ABR0FIH3</accession>
<comment type="subcellular location">
    <subcellularLocation>
        <location evidence="1">Membrane</location>
        <topology evidence="1">Multi-pass membrane protein</topology>
    </subcellularLocation>
</comment>
<feature type="transmembrane region" description="Helical" evidence="7">
    <location>
        <begin position="148"/>
        <end position="168"/>
    </location>
</feature>
<feature type="compositionally biased region" description="Basic and acidic residues" evidence="6">
    <location>
        <begin position="575"/>
        <end position="589"/>
    </location>
</feature>
<feature type="transmembrane region" description="Helical" evidence="7">
    <location>
        <begin position="379"/>
        <end position="397"/>
    </location>
</feature>
<sequence>MEKQHVMVGPEYSAEPHTDPSLGDKSPDTTTVDVANGTLANNGSKPPSLADENNHNTPWDEKSQYLTGLKLVMVVCCMCLACFLMLIDTMVVSTKLTGSHLPMQAIPRITDEFNSLADIGWYATAYQFGSAAPQPLSGKVFAHFNNRFSFLAFFLIFELGSALCGAAVSSTMLIVGRAIAGVGAAGIINGALIIISCSVPMEKRPGLIGIVMGFNQLGLVIGPLIGGALTSYSTWRWCFYINLPIGALVVLALFLFPVPEQSAKPPAMKVLVKLHKYLDLVGFCLFAPAVLQLILALSFGGVTYPWNSSQVIGLFCGAAATFLVWLLWNRHKGPDALLPPAMLARTAVWTSGLYQAFLMAAVYGAIFFLPIYFQAINNASPLLSGVYLLPTILPQLLMAASSGALIMAIGYVIPLATMSTVLLSVASGLYSLLRPGSPTGWWVGFQVLAGVGSGLGLQVAIIAIQAVVTGEELSSAMAFIVFTQSLGPAIVLTLCQLIFYSSLRVEIPREAPDADTEAVIAAGATGFRAIVPPDVLPGVLEAYANSINKVFYLVAAIAASCGLVLWGMGWKDLRKKPDDDGETADKEMGAPEGRVSGVDNKGVE</sequence>
<dbReference type="InterPro" id="IPR011701">
    <property type="entry name" value="MFS"/>
</dbReference>
<name>A0ABR0FIH3_9PEZI</name>
<organism evidence="9 10">
    <name type="scientific">Podospora bellae-mahoneyi</name>
    <dbReference type="NCBI Taxonomy" id="2093777"/>
    <lineage>
        <taxon>Eukaryota</taxon>
        <taxon>Fungi</taxon>
        <taxon>Dikarya</taxon>
        <taxon>Ascomycota</taxon>
        <taxon>Pezizomycotina</taxon>
        <taxon>Sordariomycetes</taxon>
        <taxon>Sordariomycetidae</taxon>
        <taxon>Sordariales</taxon>
        <taxon>Podosporaceae</taxon>
        <taxon>Podospora</taxon>
    </lineage>
</organism>
<feature type="transmembrane region" description="Helical" evidence="7">
    <location>
        <begin position="207"/>
        <end position="228"/>
    </location>
</feature>
<dbReference type="EMBL" id="JAFFGZ010000006">
    <property type="protein sequence ID" value="KAK4642914.1"/>
    <property type="molecule type" value="Genomic_DNA"/>
</dbReference>
<dbReference type="InterPro" id="IPR020846">
    <property type="entry name" value="MFS_dom"/>
</dbReference>